<proteinExistence type="predicted"/>
<dbReference type="Proteomes" id="UP000822688">
    <property type="component" value="Chromosome 8"/>
</dbReference>
<sequence>MSTKVRTMIVNATEQPLTMKVGNRNCFFRLASVKKGGEYAMELCMDWTYQEFMLEDKSDSGRKLFVNSDDCCDYERITVTESDGKLLIVRVPRKRFQSCEQTSTKKSKLTWRFWL</sequence>
<accession>A0A8T0GZ48</accession>
<keyword evidence="3" id="KW-1185">Reference proteome</keyword>
<dbReference type="PANTHER" id="PTHR48468">
    <property type="entry name" value="PLASTOCYANIN-LIKE DOMAIN-CONTAINING PROTEIN"/>
    <property type="match status" value="1"/>
</dbReference>
<dbReference type="PANTHER" id="PTHR48468:SF1">
    <property type="entry name" value="PLASTOCYANIN-LIKE DOMAIN-CONTAINING PROTEIN"/>
    <property type="match status" value="1"/>
</dbReference>
<gene>
    <name evidence="2" type="ORF">KC19_8G028200</name>
</gene>
<dbReference type="InterPro" id="IPR056650">
    <property type="entry name" value="DUF7748"/>
</dbReference>
<dbReference type="AlphaFoldDB" id="A0A8T0GZ48"/>
<protein>
    <recommendedName>
        <fullName evidence="1">DUF7748 domain-containing protein</fullName>
    </recommendedName>
</protein>
<comment type="caution">
    <text evidence="2">The sequence shown here is derived from an EMBL/GenBank/DDBJ whole genome shotgun (WGS) entry which is preliminary data.</text>
</comment>
<dbReference type="Pfam" id="PF24928">
    <property type="entry name" value="DUF7748"/>
    <property type="match status" value="1"/>
</dbReference>
<name>A0A8T0GZ48_CERPU</name>
<reference evidence="2" key="1">
    <citation type="submission" date="2020-06" db="EMBL/GenBank/DDBJ databases">
        <title>WGS assembly of Ceratodon purpureus strain R40.</title>
        <authorList>
            <person name="Carey S.B."/>
            <person name="Jenkins J."/>
            <person name="Shu S."/>
            <person name="Lovell J.T."/>
            <person name="Sreedasyam A."/>
            <person name="Maumus F."/>
            <person name="Tiley G.P."/>
            <person name="Fernandez-Pozo N."/>
            <person name="Barry K."/>
            <person name="Chen C."/>
            <person name="Wang M."/>
            <person name="Lipzen A."/>
            <person name="Daum C."/>
            <person name="Saski C.A."/>
            <person name="Payton A.C."/>
            <person name="Mcbreen J.C."/>
            <person name="Conrad R.E."/>
            <person name="Kollar L.M."/>
            <person name="Olsson S."/>
            <person name="Huttunen S."/>
            <person name="Landis J.B."/>
            <person name="Wickett N.J."/>
            <person name="Johnson M.G."/>
            <person name="Rensing S.A."/>
            <person name="Grimwood J."/>
            <person name="Schmutz J."/>
            <person name="Mcdaniel S.F."/>
        </authorList>
    </citation>
    <scope>NUCLEOTIDE SEQUENCE</scope>
    <source>
        <strain evidence="2">R40</strain>
    </source>
</reference>
<evidence type="ECO:0000313" key="3">
    <source>
        <dbReference type="Proteomes" id="UP000822688"/>
    </source>
</evidence>
<evidence type="ECO:0000313" key="2">
    <source>
        <dbReference type="EMBL" id="KAG0563404.1"/>
    </source>
</evidence>
<organism evidence="2 3">
    <name type="scientific">Ceratodon purpureus</name>
    <name type="common">Fire moss</name>
    <name type="synonym">Dicranum purpureum</name>
    <dbReference type="NCBI Taxonomy" id="3225"/>
    <lineage>
        <taxon>Eukaryota</taxon>
        <taxon>Viridiplantae</taxon>
        <taxon>Streptophyta</taxon>
        <taxon>Embryophyta</taxon>
        <taxon>Bryophyta</taxon>
        <taxon>Bryophytina</taxon>
        <taxon>Bryopsida</taxon>
        <taxon>Dicranidae</taxon>
        <taxon>Pseudoditrichales</taxon>
        <taxon>Ditrichaceae</taxon>
        <taxon>Ceratodon</taxon>
    </lineage>
</organism>
<evidence type="ECO:0000259" key="1">
    <source>
        <dbReference type="Pfam" id="PF24928"/>
    </source>
</evidence>
<feature type="domain" description="DUF7748" evidence="1">
    <location>
        <begin position="5"/>
        <end position="94"/>
    </location>
</feature>
<dbReference type="EMBL" id="CM026429">
    <property type="protein sequence ID" value="KAG0563404.1"/>
    <property type="molecule type" value="Genomic_DNA"/>
</dbReference>